<sequence length="444" mass="48708">MTETNDADNDHIGWRAAAVAGTQPDGMSKNAFKKLLKAKAKEENNATRKKPTNHYCGVCSRRFITWQGLGQHMMARPTWCDGALSRAEFVPIEPVPTAPYQDEAGGYGIASNTSKANEPREAGTSSRTRVSVRKPTARTNTSTKVSVASSVSTGRLRTITEEKKTFPCNLCDRKFSSWQERDSHTMVHPEHLRQVYAKEGLALDNGAALELWCQMAACSSKGDDDVDYTAVEDAARMLQDKHDDAVVAVALHNYETFFGMEDGTATYAQVNGTSAGIDGWASSAINNVSIDNQQNDNDEGKSKPADHVTAKEDHRGDTEESRMLKRAMMESLLEAQGVRVPERLVDNCRDSEDEEGFYYYEGSFYDSESDNGSDDCSDDLDDDSDGARSVDAESFTIQHDSSSGSSDESWSRVSDGWSREEGASVNGSRCSGWSIVEGDPLEED</sequence>
<feature type="region of interest" description="Disordered" evidence="2">
    <location>
        <begin position="363"/>
        <end position="444"/>
    </location>
</feature>
<dbReference type="SMART" id="SM00355">
    <property type="entry name" value="ZnF_C2H2"/>
    <property type="match status" value="2"/>
</dbReference>
<evidence type="ECO:0000259" key="3">
    <source>
        <dbReference type="PROSITE" id="PS50157"/>
    </source>
</evidence>
<feature type="compositionally biased region" description="Basic and acidic residues" evidence="2">
    <location>
        <begin position="298"/>
        <end position="321"/>
    </location>
</feature>
<dbReference type="GO" id="GO:0008270">
    <property type="term" value="F:zinc ion binding"/>
    <property type="evidence" value="ECO:0007669"/>
    <property type="project" value="UniProtKB-KW"/>
</dbReference>
<evidence type="ECO:0000256" key="2">
    <source>
        <dbReference type="SAM" id="MobiDB-lite"/>
    </source>
</evidence>
<evidence type="ECO:0000256" key="1">
    <source>
        <dbReference type="PROSITE-ProRule" id="PRU00042"/>
    </source>
</evidence>
<organism evidence="4 5">
    <name type="scientific">Seminavis robusta</name>
    <dbReference type="NCBI Taxonomy" id="568900"/>
    <lineage>
        <taxon>Eukaryota</taxon>
        <taxon>Sar</taxon>
        <taxon>Stramenopiles</taxon>
        <taxon>Ochrophyta</taxon>
        <taxon>Bacillariophyta</taxon>
        <taxon>Bacillariophyceae</taxon>
        <taxon>Bacillariophycidae</taxon>
        <taxon>Naviculales</taxon>
        <taxon>Naviculaceae</taxon>
        <taxon>Seminavis</taxon>
    </lineage>
</organism>
<name>A0A9N8H7A5_9STRA</name>
<dbReference type="Gene3D" id="3.30.160.60">
    <property type="entry name" value="Classic Zinc Finger"/>
    <property type="match status" value="1"/>
</dbReference>
<evidence type="ECO:0000313" key="5">
    <source>
        <dbReference type="Proteomes" id="UP001153069"/>
    </source>
</evidence>
<gene>
    <name evidence="4" type="ORF">SEMRO_172_G076070.1</name>
</gene>
<proteinExistence type="predicted"/>
<dbReference type="AlphaFoldDB" id="A0A9N8H7A5"/>
<feature type="region of interest" description="Disordered" evidence="2">
    <location>
        <begin position="290"/>
        <end position="321"/>
    </location>
</feature>
<reference evidence="4" key="1">
    <citation type="submission" date="2020-06" db="EMBL/GenBank/DDBJ databases">
        <authorList>
            <consortium name="Plant Systems Biology data submission"/>
        </authorList>
    </citation>
    <scope>NUCLEOTIDE SEQUENCE</scope>
    <source>
        <strain evidence="4">D6</strain>
    </source>
</reference>
<feature type="region of interest" description="Disordered" evidence="2">
    <location>
        <begin position="112"/>
        <end position="144"/>
    </location>
</feature>
<keyword evidence="1" id="KW-0863">Zinc-finger</keyword>
<evidence type="ECO:0000313" key="4">
    <source>
        <dbReference type="EMBL" id="CAB9503651.1"/>
    </source>
</evidence>
<dbReference type="PROSITE" id="PS50157">
    <property type="entry name" value="ZINC_FINGER_C2H2_2"/>
    <property type="match status" value="1"/>
</dbReference>
<keyword evidence="1" id="KW-0479">Metal-binding</keyword>
<keyword evidence="5" id="KW-1185">Reference proteome</keyword>
<feature type="domain" description="C2H2-type" evidence="3">
    <location>
        <begin position="166"/>
        <end position="188"/>
    </location>
</feature>
<feature type="compositionally biased region" description="Low complexity" evidence="2">
    <location>
        <begin position="400"/>
        <end position="415"/>
    </location>
</feature>
<comment type="caution">
    <text evidence="4">The sequence shown here is derived from an EMBL/GenBank/DDBJ whole genome shotgun (WGS) entry which is preliminary data.</text>
</comment>
<dbReference type="InterPro" id="IPR013087">
    <property type="entry name" value="Znf_C2H2_type"/>
</dbReference>
<dbReference type="InterPro" id="IPR036236">
    <property type="entry name" value="Znf_C2H2_sf"/>
</dbReference>
<dbReference type="EMBL" id="CAICTM010000171">
    <property type="protein sequence ID" value="CAB9503651.1"/>
    <property type="molecule type" value="Genomic_DNA"/>
</dbReference>
<dbReference type="PROSITE" id="PS00028">
    <property type="entry name" value="ZINC_FINGER_C2H2_1"/>
    <property type="match status" value="1"/>
</dbReference>
<feature type="compositionally biased region" description="Acidic residues" evidence="2">
    <location>
        <begin position="367"/>
        <end position="384"/>
    </location>
</feature>
<dbReference type="Proteomes" id="UP001153069">
    <property type="component" value="Unassembled WGS sequence"/>
</dbReference>
<keyword evidence="1" id="KW-0862">Zinc</keyword>
<dbReference type="SUPFAM" id="SSF57667">
    <property type="entry name" value="beta-beta-alpha zinc fingers"/>
    <property type="match status" value="1"/>
</dbReference>
<accession>A0A9N8H7A5</accession>
<protein>
    <recommendedName>
        <fullName evidence="3">C2H2-type domain-containing protein</fullName>
    </recommendedName>
</protein>